<dbReference type="InterPro" id="IPR027417">
    <property type="entry name" value="P-loop_NTPase"/>
</dbReference>
<gene>
    <name evidence="1" type="ORF">UT39_C0013G0021</name>
</gene>
<proteinExistence type="predicted"/>
<dbReference type="SUPFAM" id="SSF52540">
    <property type="entry name" value="P-loop containing nucleoside triphosphate hydrolases"/>
    <property type="match status" value="1"/>
</dbReference>
<evidence type="ECO:0000313" key="2">
    <source>
        <dbReference type="Proteomes" id="UP000034246"/>
    </source>
</evidence>
<evidence type="ECO:0008006" key="3">
    <source>
        <dbReference type="Google" id="ProtNLM"/>
    </source>
</evidence>
<organism evidence="1 2">
    <name type="scientific">Candidatus Woesebacteria bacterium GW2011_GWA1_39_21</name>
    <dbReference type="NCBI Taxonomy" id="1618550"/>
    <lineage>
        <taxon>Bacteria</taxon>
        <taxon>Candidatus Woeseibacteriota</taxon>
    </lineage>
</organism>
<accession>A0A0G0N6B2</accession>
<dbReference type="AlphaFoldDB" id="A0A0G0N6B2"/>
<dbReference type="Gene3D" id="3.40.50.300">
    <property type="entry name" value="P-loop containing nucleotide triphosphate hydrolases"/>
    <property type="match status" value="1"/>
</dbReference>
<evidence type="ECO:0000313" key="1">
    <source>
        <dbReference type="EMBL" id="KKR10958.1"/>
    </source>
</evidence>
<protein>
    <recommendedName>
        <fullName evidence="3">Sulfotransferase domain-containing protein</fullName>
    </recommendedName>
</protein>
<comment type="caution">
    <text evidence="1">The sequence shown here is derived from an EMBL/GenBank/DDBJ whole genome shotgun (WGS) entry which is preliminary data.</text>
</comment>
<dbReference type="EMBL" id="LBWP01000013">
    <property type="protein sequence ID" value="KKR10958.1"/>
    <property type="molecule type" value="Genomic_DNA"/>
</dbReference>
<sequence>MFKHLKKYKNILVTGPQRSGTRITAKMIAYDTGHRYIDERRIRNSSPSKCRYVMDNFDNIVIQCPALAFCIDSLGGDFVVFVIRDVEDIVKSQIRIGGTYPNSHFAKHYPLQFRPKNLPPEIAWPITVYKYWNQVQKARIERFQEIEYESLANHPLWIPKSKRVNFTSNQTT</sequence>
<name>A0A0G0N6B2_9BACT</name>
<dbReference type="Proteomes" id="UP000034246">
    <property type="component" value="Unassembled WGS sequence"/>
</dbReference>
<reference evidence="1 2" key="1">
    <citation type="journal article" date="2015" name="Nature">
        <title>rRNA introns, odd ribosomes, and small enigmatic genomes across a large radiation of phyla.</title>
        <authorList>
            <person name="Brown C.T."/>
            <person name="Hug L.A."/>
            <person name="Thomas B.C."/>
            <person name="Sharon I."/>
            <person name="Castelle C.J."/>
            <person name="Singh A."/>
            <person name="Wilkins M.J."/>
            <person name="Williams K.H."/>
            <person name="Banfield J.F."/>
        </authorList>
    </citation>
    <scope>NUCLEOTIDE SEQUENCE [LARGE SCALE GENOMIC DNA]</scope>
</reference>
<dbReference type="STRING" id="1618550.UT39_C0013G0021"/>